<protein>
    <submittedName>
        <fullName evidence="1">Uncharacterized protein</fullName>
    </submittedName>
</protein>
<gene>
    <name evidence="1" type="ORF">CYY_000657</name>
</gene>
<name>A0A8J4Q373_9MYCE</name>
<proteinExistence type="predicted"/>
<accession>A0A8J4Q373</accession>
<reference evidence="1" key="1">
    <citation type="submission" date="2020-01" db="EMBL/GenBank/DDBJ databases">
        <title>Development of genomics and gene disruption for Polysphondylium violaceum indicates a role for the polyketide synthase stlB in stalk morphogenesis.</title>
        <authorList>
            <person name="Narita B."/>
            <person name="Kawabe Y."/>
            <person name="Kin K."/>
            <person name="Saito T."/>
            <person name="Gibbs R."/>
            <person name="Kuspa A."/>
            <person name="Muzny D."/>
            <person name="Queller D."/>
            <person name="Richards S."/>
            <person name="Strassman J."/>
            <person name="Sucgang R."/>
            <person name="Worley K."/>
            <person name="Schaap P."/>
        </authorList>
    </citation>
    <scope>NUCLEOTIDE SEQUENCE</scope>
    <source>
        <strain evidence="1">QSvi11</strain>
    </source>
</reference>
<keyword evidence="2" id="KW-1185">Reference proteome</keyword>
<evidence type="ECO:0000313" key="2">
    <source>
        <dbReference type="Proteomes" id="UP000695562"/>
    </source>
</evidence>
<dbReference type="Proteomes" id="UP000695562">
    <property type="component" value="Unassembled WGS sequence"/>
</dbReference>
<dbReference type="EMBL" id="AJWJ01000013">
    <property type="protein sequence ID" value="KAF2078019.1"/>
    <property type="molecule type" value="Genomic_DNA"/>
</dbReference>
<evidence type="ECO:0000313" key="1">
    <source>
        <dbReference type="EMBL" id="KAF2078019.1"/>
    </source>
</evidence>
<sequence length="277" mass="31384">MPLPLVARKSLRDNQEHLDAAVEKIKAALGVEWTFEIDFETIMAKVTDSDYVKNSPGECFYKEVAGYVAECIDRAAKNEMVKEALIEANTNSKIIVALNEDKKNSSYWTYKFNNGTLELLFKSICNTSDICYFKLENIIPTPGVYSLPARMNLKAAEEKFNEAFEKIKVATGADWSLDEASLEALYPSIDKSYQESIGDIFSEIVEYAAQNITKRLGDEMVKEAFLELTPNSKLVFKCNPKLGSYWEYAFQDGNLVISFRSICNTSDVAYYDFEKLL</sequence>
<organism evidence="1 2">
    <name type="scientific">Polysphondylium violaceum</name>
    <dbReference type="NCBI Taxonomy" id="133409"/>
    <lineage>
        <taxon>Eukaryota</taxon>
        <taxon>Amoebozoa</taxon>
        <taxon>Evosea</taxon>
        <taxon>Eumycetozoa</taxon>
        <taxon>Dictyostelia</taxon>
        <taxon>Dictyosteliales</taxon>
        <taxon>Dictyosteliaceae</taxon>
        <taxon>Polysphondylium</taxon>
    </lineage>
</organism>
<dbReference type="OrthoDB" id="2364174at2759"/>
<dbReference type="AlphaFoldDB" id="A0A8J4Q373"/>
<comment type="caution">
    <text evidence="1">The sequence shown here is derived from an EMBL/GenBank/DDBJ whole genome shotgun (WGS) entry which is preliminary data.</text>
</comment>